<evidence type="ECO:0000313" key="1">
    <source>
        <dbReference type="EMBL" id="KEQ91601.1"/>
    </source>
</evidence>
<dbReference type="OrthoDB" id="3924764at2759"/>
<sequence>MRFAVLIFVSTSLALLIPRCDVGIDASSVDTHNLDAAPAATATVTSASVISKYTKKIKTPSTKTSAAATTPLATRAVTTKIEEVEACVPHSICVDKISPCGKRYGGCYDENFCDGNTSPYPIPTCPTMVTVKRAAAPAITPA</sequence>
<keyword evidence="2" id="KW-1185">Reference proteome</keyword>
<reference evidence="1 2" key="1">
    <citation type="journal article" date="2014" name="BMC Genomics">
        <title>Genome sequencing of four Aureobasidium pullulans varieties: biotechnological potential, stress tolerance, and description of new species.</title>
        <authorList>
            <person name="Gostin Ar C."/>
            <person name="Ohm R.A."/>
            <person name="Kogej T."/>
            <person name="Sonjak S."/>
            <person name="Turk M."/>
            <person name="Zajc J."/>
            <person name="Zalar P."/>
            <person name="Grube M."/>
            <person name="Sun H."/>
            <person name="Han J."/>
            <person name="Sharma A."/>
            <person name="Chiniquy J."/>
            <person name="Ngan C.Y."/>
            <person name="Lipzen A."/>
            <person name="Barry K."/>
            <person name="Grigoriev I.V."/>
            <person name="Gunde-Cimerman N."/>
        </authorList>
    </citation>
    <scope>NUCLEOTIDE SEQUENCE [LARGE SCALE GENOMIC DNA]</scope>
    <source>
        <strain evidence="1 2">EXF-2481</strain>
    </source>
</reference>
<dbReference type="Proteomes" id="UP000030641">
    <property type="component" value="Unassembled WGS sequence"/>
</dbReference>
<accession>A0A074YXP5</accession>
<proteinExistence type="predicted"/>
<name>A0A074YXP5_AURSE</name>
<gene>
    <name evidence="1" type="ORF">AUEXF2481DRAFT_43979</name>
</gene>
<dbReference type="HOGENOM" id="CLU_1815443_0_0_1"/>
<dbReference type="AlphaFoldDB" id="A0A074YXP5"/>
<dbReference type="RefSeq" id="XP_013340061.1">
    <property type="nucleotide sequence ID" value="XM_013484607.1"/>
</dbReference>
<protein>
    <submittedName>
        <fullName evidence="1">Uncharacterized protein</fullName>
    </submittedName>
</protein>
<dbReference type="InParanoid" id="A0A074YXP5"/>
<evidence type="ECO:0000313" key="2">
    <source>
        <dbReference type="Proteomes" id="UP000030641"/>
    </source>
</evidence>
<organism evidence="1 2">
    <name type="scientific">Aureobasidium subglaciale (strain EXF-2481)</name>
    <name type="common">Aureobasidium pullulans var. subglaciale</name>
    <dbReference type="NCBI Taxonomy" id="1043005"/>
    <lineage>
        <taxon>Eukaryota</taxon>
        <taxon>Fungi</taxon>
        <taxon>Dikarya</taxon>
        <taxon>Ascomycota</taxon>
        <taxon>Pezizomycotina</taxon>
        <taxon>Dothideomycetes</taxon>
        <taxon>Dothideomycetidae</taxon>
        <taxon>Dothideales</taxon>
        <taxon>Saccotheciaceae</taxon>
        <taxon>Aureobasidium</taxon>
    </lineage>
</organism>
<dbReference type="GeneID" id="25367556"/>
<dbReference type="EMBL" id="KL584777">
    <property type="protein sequence ID" value="KEQ91601.1"/>
    <property type="molecule type" value="Genomic_DNA"/>
</dbReference>